<comment type="similarity">
    <text evidence="1">Belongs to the tannase family.</text>
</comment>
<evidence type="ECO:0008006" key="11">
    <source>
        <dbReference type="Google" id="ProtNLM"/>
    </source>
</evidence>
<keyword evidence="2" id="KW-0719">Serine esterase</keyword>
<dbReference type="Proteomes" id="UP000237466">
    <property type="component" value="Unassembled WGS sequence"/>
</dbReference>
<gene>
    <name evidence="9" type="ORF">CRN52_07235</name>
</gene>
<keyword evidence="4 8" id="KW-0732">Signal</keyword>
<evidence type="ECO:0000256" key="4">
    <source>
        <dbReference type="ARBA" id="ARBA00022729"/>
    </source>
</evidence>
<accession>A0A2S3R520</accession>
<evidence type="ECO:0000256" key="8">
    <source>
        <dbReference type="SAM" id="SignalP"/>
    </source>
</evidence>
<proteinExistence type="inferred from homology"/>
<dbReference type="AlphaFoldDB" id="A0A2S3R520"/>
<evidence type="ECO:0000313" key="10">
    <source>
        <dbReference type="Proteomes" id="UP000237466"/>
    </source>
</evidence>
<evidence type="ECO:0000256" key="6">
    <source>
        <dbReference type="ARBA" id="ARBA00022837"/>
    </source>
</evidence>
<keyword evidence="3" id="KW-0479">Metal-binding</keyword>
<sequence length="546" mass="59507">MSVLKKNTSKFAFSLIAVAILAGCDSTTTQNETQEKRSAHTTQANADQPSYRVGECRIDSMPPLANVRYTEAQRSDTHCIVRGVIEREIHFQVTLPDDWNGMFAQSGGGGFVGSVVDVIHLATRDKRYATAGTDSGHRAHALESNWAAQNPYREERLANFAGRATHLTTQNAKKIIASYYQRESQRNLFFGCSRGGGEGLIAAQRYPTDYDVIVAGSPAYDYAIQTGGLHAAIARKMFPNPDNMQHAIVGAKEIELVNRTAAQQCANRDGRDSEVLSEPWNCHIDFAALQCSADKNDECLTGDQVEVFDLVFNGLRDSQGNVLAEGFYVGAGVEMFNKWLAGGLAINDLSQFQSGVTIDPDMTPPVTPSFGYAFGNGIMRNFVFDGEFDATSYNFDNLRKDGAKVTESISAVNPDLSAFRQQGGKLLLWNGLRDVAVTPASTIRYYQEVLAHDPEAANDVALFLLPGMDHCAGGAAPWLVDWIDEANLWLDSGNAPTEIIAHDFTPAEGLSGNGKICAFPHVAMWDGKGDPHSADSFRCEPPEQTQ</sequence>
<evidence type="ECO:0000313" key="9">
    <source>
        <dbReference type="EMBL" id="POB48785.1"/>
    </source>
</evidence>
<evidence type="ECO:0000256" key="3">
    <source>
        <dbReference type="ARBA" id="ARBA00022723"/>
    </source>
</evidence>
<comment type="caution">
    <text evidence="9">The sequence shown here is derived from an EMBL/GenBank/DDBJ whole genome shotgun (WGS) entry which is preliminary data.</text>
</comment>
<dbReference type="SUPFAM" id="SSF53474">
    <property type="entry name" value="alpha/beta-Hydrolases"/>
    <property type="match status" value="1"/>
</dbReference>
<evidence type="ECO:0000256" key="2">
    <source>
        <dbReference type="ARBA" id="ARBA00022487"/>
    </source>
</evidence>
<feature type="chain" id="PRO_5015542194" description="Tannase/feruloyl esterase family alpha/beta hydrolase" evidence="8">
    <location>
        <begin position="23"/>
        <end position="546"/>
    </location>
</feature>
<dbReference type="InterPro" id="IPR029058">
    <property type="entry name" value="AB_hydrolase_fold"/>
</dbReference>
<dbReference type="GO" id="GO:0052689">
    <property type="term" value="F:carboxylic ester hydrolase activity"/>
    <property type="evidence" value="ECO:0007669"/>
    <property type="project" value="UniProtKB-KW"/>
</dbReference>
<evidence type="ECO:0000256" key="5">
    <source>
        <dbReference type="ARBA" id="ARBA00022801"/>
    </source>
</evidence>
<keyword evidence="6" id="KW-0106">Calcium</keyword>
<dbReference type="PANTHER" id="PTHR33938:SF15">
    <property type="entry name" value="FERULOYL ESTERASE B-RELATED"/>
    <property type="match status" value="1"/>
</dbReference>
<dbReference type="Pfam" id="PF07519">
    <property type="entry name" value="Tannase"/>
    <property type="match status" value="1"/>
</dbReference>
<dbReference type="GO" id="GO:0046872">
    <property type="term" value="F:metal ion binding"/>
    <property type="evidence" value="ECO:0007669"/>
    <property type="project" value="UniProtKB-KW"/>
</dbReference>
<reference evidence="9 10" key="1">
    <citation type="journal article" date="2018" name="Front. Microbiol.">
        <title>Phylogeny of Vibrio vulnificus from the Analysis of the Core-Genome: Implications for Intra-Species Taxonomy.</title>
        <authorList>
            <person name="Roig F.J."/>
            <person name="Gonzalez-Candelas F."/>
            <person name="Sanjuan E."/>
            <person name="Fouz B."/>
            <person name="Feil E.J."/>
            <person name="Llorens C."/>
            <person name="Baker-Austin C."/>
            <person name="Oliver J.D."/>
            <person name="Danin-Poleg Y."/>
            <person name="Gibas C.J."/>
            <person name="Kashi Y."/>
            <person name="Gulig P.A."/>
            <person name="Morrison S.S."/>
            <person name="Amaro C."/>
        </authorList>
    </citation>
    <scope>NUCLEOTIDE SEQUENCE [LARGE SCALE GENOMIC DNA]</scope>
    <source>
        <strain evidence="9 10">CECT4608</strain>
    </source>
</reference>
<dbReference type="PANTHER" id="PTHR33938">
    <property type="entry name" value="FERULOYL ESTERASE B-RELATED"/>
    <property type="match status" value="1"/>
</dbReference>
<name>A0A2S3R520_VIBVL</name>
<keyword evidence="5" id="KW-0378">Hydrolase</keyword>
<dbReference type="RefSeq" id="WP_103200056.1">
    <property type="nucleotide sequence ID" value="NZ_JASMUA010000001.1"/>
</dbReference>
<dbReference type="PROSITE" id="PS51257">
    <property type="entry name" value="PROKAR_LIPOPROTEIN"/>
    <property type="match status" value="1"/>
</dbReference>
<dbReference type="InterPro" id="IPR011118">
    <property type="entry name" value="Tannase/feruloyl_esterase"/>
</dbReference>
<evidence type="ECO:0000256" key="1">
    <source>
        <dbReference type="ARBA" id="ARBA00006249"/>
    </source>
</evidence>
<protein>
    <recommendedName>
        <fullName evidence="11">Tannase/feruloyl esterase family alpha/beta hydrolase</fullName>
    </recommendedName>
</protein>
<feature type="signal peptide" evidence="8">
    <location>
        <begin position="1"/>
        <end position="22"/>
    </location>
</feature>
<evidence type="ECO:0000256" key="7">
    <source>
        <dbReference type="ARBA" id="ARBA00023157"/>
    </source>
</evidence>
<keyword evidence="7" id="KW-1015">Disulfide bond</keyword>
<organism evidence="9 10">
    <name type="scientific">Vibrio vulnificus</name>
    <dbReference type="NCBI Taxonomy" id="672"/>
    <lineage>
        <taxon>Bacteria</taxon>
        <taxon>Pseudomonadati</taxon>
        <taxon>Pseudomonadota</taxon>
        <taxon>Gammaproteobacteria</taxon>
        <taxon>Vibrionales</taxon>
        <taxon>Vibrionaceae</taxon>
        <taxon>Vibrio</taxon>
    </lineage>
</organism>
<dbReference type="Gene3D" id="3.40.50.1820">
    <property type="entry name" value="alpha/beta hydrolase"/>
    <property type="match status" value="1"/>
</dbReference>
<dbReference type="EMBL" id="PDGH01000058">
    <property type="protein sequence ID" value="POB48785.1"/>
    <property type="molecule type" value="Genomic_DNA"/>
</dbReference>